<accession>A0A3B0WSD0</accession>
<proteinExistence type="predicted"/>
<organism evidence="1">
    <name type="scientific">hydrothermal vent metagenome</name>
    <dbReference type="NCBI Taxonomy" id="652676"/>
    <lineage>
        <taxon>unclassified sequences</taxon>
        <taxon>metagenomes</taxon>
        <taxon>ecological metagenomes</taxon>
    </lineage>
</organism>
<name>A0A3B0WSD0_9ZZZZ</name>
<dbReference type="AlphaFoldDB" id="A0A3B0WSD0"/>
<protein>
    <submittedName>
        <fullName evidence="1">Uncharacterized protein</fullName>
    </submittedName>
</protein>
<gene>
    <name evidence="1" type="ORF">MNBD_GAMMA08-1548</name>
</gene>
<evidence type="ECO:0000313" key="1">
    <source>
        <dbReference type="EMBL" id="VAW58915.1"/>
    </source>
</evidence>
<reference evidence="1" key="1">
    <citation type="submission" date="2018-06" db="EMBL/GenBank/DDBJ databases">
        <authorList>
            <person name="Zhirakovskaya E."/>
        </authorList>
    </citation>
    <scope>NUCLEOTIDE SEQUENCE</scope>
</reference>
<dbReference type="EMBL" id="UOFH01000044">
    <property type="protein sequence ID" value="VAW58915.1"/>
    <property type="molecule type" value="Genomic_DNA"/>
</dbReference>
<sequence>MKEKFKFNLKNDHFNGELLVGKNIIGTIT</sequence>